<dbReference type="InterPro" id="IPR011545">
    <property type="entry name" value="DEAD/DEAH_box_helicase_dom"/>
</dbReference>
<dbReference type="GO" id="GO:0006310">
    <property type="term" value="P:DNA recombination"/>
    <property type="evidence" value="ECO:0007669"/>
    <property type="project" value="InterPro"/>
</dbReference>
<reference evidence="15" key="1">
    <citation type="submission" date="2010-04" db="EMBL/GenBank/DDBJ databases">
        <authorList>
            <person name="Genoscope - CEA"/>
        </authorList>
    </citation>
    <scope>NUCLEOTIDE SEQUENCE</scope>
</reference>
<protein>
    <recommendedName>
        <fullName evidence="11">ATP-dependent DNA helicase RecQ</fullName>
        <ecNumber evidence="10">5.6.2.4</ecNumber>
    </recommendedName>
    <alternativeName>
        <fullName evidence="12">DNA 3'-5' helicase RecQ</fullName>
    </alternativeName>
</protein>
<dbReference type="GO" id="GO:0046872">
    <property type="term" value="F:metal ion binding"/>
    <property type="evidence" value="ECO:0007669"/>
    <property type="project" value="UniProtKB-KW"/>
</dbReference>
<dbReference type="Gene3D" id="1.10.10.10">
    <property type="entry name" value="Winged helix-like DNA-binding domain superfamily/Winged helix DNA-binding domain"/>
    <property type="match status" value="1"/>
</dbReference>
<dbReference type="GO" id="GO:0030894">
    <property type="term" value="C:replisome"/>
    <property type="evidence" value="ECO:0007669"/>
    <property type="project" value="TreeGrafter"/>
</dbReference>
<dbReference type="PANTHER" id="PTHR13710">
    <property type="entry name" value="DNA HELICASE RECQ FAMILY MEMBER"/>
    <property type="match status" value="1"/>
</dbReference>
<dbReference type="SUPFAM" id="SSF52540">
    <property type="entry name" value="P-loop containing nucleoside triphosphate hydrolases"/>
    <property type="match status" value="1"/>
</dbReference>
<evidence type="ECO:0000256" key="6">
    <source>
        <dbReference type="ARBA" id="ARBA00022840"/>
    </source>
</evidence>
<evidence type="ECO:0000256" key="8">
    <source>
        <dbReference type="ARBA" id="ARBA00023235"/>
    </source>
</evidence>
<sequence length="635" mass="72203">MSLTPLDVLKKYWSYNSFRPKQLEIISAVLDKSDTFALLPTGGGKSICYQVPALINEGIVLVISPLLSLMRDQVTQLTKRGIKALYIPGGIHHNDLDTLLDNCIYGNYKLLYLSPERLQNELVLARLRQMNITLIAVDEAHCISQWGHDFRPAYRNIASFREDFSDIPCIALTATATKNVQDDIVDQLAMQEAVIIRDSFERKNLGYLILQEENKFGRLLHIFRKYTGSAIVYVRSRKTAQEYASFLKANGITSHFYHGGLGNGERQLYFEDWSSNIVQVMVATSAFGMGIDKADVKTVVHVELPESLESYFQEAGRAGRDGSTARSIILYTPSDEQRLNNQFLNVLPSVDYVKKVYKKLNSYFQISYGEGEQETFRFDFIKFCNAYNFKTLITFNALQLLDRNSVLILSQEFYRKSTLQFKISPVNLTYYLIKNPGIDTVVKSILRTYGGIYDQPLAIDHTVIAKKAGVNLAYIHTILLQLDKDDIAIYDHTNYDSAVTFLVQREDELTINKIAKHIKAQNTRKINQVNSIKEYLKTATVCRSIQLLDYFEEKQVVPCGICDICINRTRNTQKPNKKLIESKLLDLLKLKEYTSLSLSEALAPLPDSAIIDALKNLLATQKIQITSSNTYKLNE</sequence>
<dbReference type="InterPro" id="IPR032284">
    <property type="entry name" value="RecQ_Zn-bd"/>
</dbReference>
<dbReference type="Pfam" id="PF16124">
    <property type="entry name" value="RecQ_Zn_bind"/>
    <property type="match status" value="1"/>
</dbReference>
<dbReference type="FunFam" id="3.40.50.300:FF:000296">
    <property type="entry name" value="ATP-dependent DNA helicase RecQ"/>
    <property type="match status" value="1"/>
</dbReference>
<dbReference type="InterPro" id="IPR004589">
    <property type="entry name" value="DNA_helicase_ATP-dep_RecQ"/>
</dbReference>
<evidence type="ECO:0000256" key="5">
    <source>
        <dbReference type="ARBA" id="ARBA00022806"/>
    </source>
</evidence>
<evidence type="ECO:0000256" key="11">
    <source>
        <dbReference type="ARBA" id="ARBA00044535"/>
    </source>
</evidence>
<feature type="domain" description="Helicase ATP-binding" evidence="13">
    <location>
        <begin position="26"/>
        <end position="194"/>
    </location>
</feature>
<dbReference type="CDD" id="cd17920">
    <property type="entry name" value="DEXHc_RecQ"/>
    <property type="match status" value="1"/>
</dbReference>
<dbReference type="NCBIfam" id="TIGR00614">
    <property type="entry name" value="recQ_fam"/>
    <property type="match status" value="1"/>
</dbReference>
<dbReference type="PANTHER" id="PTHR13710:SF105">
    <property type="entry name" value="ATP-DEPENDENT DNA HELICASE Q1"/>
    <property type="match status" value="1"/>
</dbReference>
<dbReference type="GO" id="GO:0009378">
    <property type="term" value="F:four-way junction helicase activity"/>
    <property type="evidence" value="ECO:0007669"/>
    <property type="project" value="TreeGrafter"/>
</dbReference>
<keyword evidence="5 15" id="KW-0347">Helicase</keyword>
<dbReference type="InterPro" id="IPR014001">
    <property type="entry name" value="Helicase_ATP-bd"/>
</dbReference>
<reference evidence="15" key="2">
    <citation type="journal article" date="2012" name="Environ. Microbiol.">
        <title>Genomic content of uncultured Bacteroidetes from contrasting oceanic provinces in the North Atlantic Ocean.</title>
        <authorList>
            <person name="Gomez-Pereira P.R."/>
            <person name="Schuler M."/>
            <person name="Fuchs B.M."/>
            <person name="Bennke C."/>
            <person name="Teeling H."/>
            <person name="Waldmann J."/>
            <person name="Richter M."/>
            <person name="Barbe V."/>
            <person name="Bataille E."/>
            <person name="Glockner F.O."/>
            <person name="Amann R."/>
        </authorList>
    </citation>
    <scope>NUCLEOTIDE SEQUENCE</scope>
</reference>
<keyword evidence="3" id="KW-0547">Nucleotide-binding</keyword>
<evidence type="ECO:0000256" key="2">
    <source>
        <dbReference type="ARBA" id="ARBA00022723"/>
    </source>
</evidence>
<keyword evidence="7" id="KW-0238">DNA-binding</keyword>
<evidence type="ECO:0000256" key="12">
    <source>
        <dbReference type="ARBA" id="ARBA00044550"/>
    </source>
</evidence>
<accession>F4MLM6</accession>
<keyword evidence="6" id="KW-0067">ATP-binding</keyword>
<evidence type="ECO:0000256" key="3">
    <source>
        <dbReference type="ARBA" id="ARBA00022741"/>
    </source>
</evidence>
<dbReference type="AlphaFoldDB" id="F4MLM6"/>
<dbReference type="SMART" id="SM00490">
    <property type="entry name" value="HELICc"/>
    <property type="match status" value="1"/>
</dbReference>
<keyword evidence="8" id="KW-0413">Isomerase</keyword>
<dbReference type="EMBL" id="FQ032804">
    <property type="protein sequence ID" value="CBL80587.1"/>
    <property type="molecule type" value="Genomic_DNA"/>
</dbReference>
<dbReference type="SMART" id="SM00487">
    <property type="entry name" value="DEXDc"/>
    <property type="match status" value="1"/>
</dbReference>
<evidence type="ECO:0000256" key="9">
    <source>
        <dbReference type="ARBA" id="ARBA00034617"/>
    </source>
</evidence>
<evidence type="ECO:0000256" key="10">
    <source>
        <dbReference type="ARBA" id="ARBA00034808"/>
    </source>
</evidence>
<dbReference type="InterPro" id="IPR036388">
    <property type="entry name" value="WH-like_DNA-bd_sf"/>
</dbReference>
<dbReference type="Pfam" id="PF00271">
    <property type="entry name" value="Helicase_C"/>
    <property type="match status" value="1"/>
</dbReference>
<dbReference type="Gene3D" id="3.40.50.300">
    <property type="entry name" value="P-loop containing nucleotide triphosphate hydrolases"/>
    <property type="match status" value="2"/>
</dbReference>
<evidence type="ECO:0000256" key="7">
    <source>
        <dbReference type="ARBA" id="ARBA00023125"/>
    </source>
</evidence>
<dbReference type="GO" id="GO:0016787">
    <property type="term" value="F:hydrolase activity"/>
    <property type="evidence" value="ECO:0007669"/>
    <property type="project" value="UniProtKB-KW"/>
</dbReference>
<evidence type="ECO:0000313" key="15">
    <source>
        <dbReference type="EMBL" id="CBL80587.1"/>
    </source>
</evidence>
<evidence type="ECO:0000259" key="14">
    <source>
        <dbReference type="PROSITE" id="PS51194"/>
    </source>
</evidence>
<dbReference type="InterPro" id="IPR001650">
    <property type="entry name" value="Helicase_C-like"/>
</dbReference>
<proteinExistence type="inferred from homology"/>
<gene>
    <name evidence="15" type="primary">recQ</name>
    <name evidence="15" type="ORF">S18_1013_0010</name>
</gene>
<evidence type="ECO:0000259" key="13">
    <source>
        <dbReference type="PROSITE" id="PS51192"/>
    </source>
</evidence>
<keyword evidence="4 15" id="KW-0378">Hydrolase</keyword>
<name>F4MLM6_9FLAO</name>
<evidence type="ECO:0000256" key="4">
    <source>
        <dbReference type="ARBA" id="ARBA00022801"/>
    </source>
</evidence>
<dbReference type="Pfam" id="PF00270">
    <property type="entry name" value="DEAD"/>
    <property type="match status" value="1"/>
</dbReference>
<dbReference type="GO" id="GO:0005524">
    <property type="term" value="F:ATP binding"/>
    <property type="evidence" value="ECO:0007669"/>
    <property type="project" value="UniProtKB-KW"/>
</dbReference>
<dbReference type="GO" id="GO:0043590">
    <property type="term" value="C:bacterial nucleoid"/>
    <property type="evidence" value="ECO:0007669"/>
    <property type="project" value="TreeGrafter"/>
</dbReference>
<dbReference type="GO" id="GO:0003677">
    <property type="term" value="F:DNA binding"/>
    <property type="evidence" value="ECO:0007669"/>
    <property type="project" value="UniProtKB-KW"/>
</dbReference>
<dbReference type="GO" id="GO:0005737">
    <property type="term" value="C:cytoplasm"/>
    <property type="evidence" value="ECO:0007669"/>
    <property type="project" value="TreeGrafter"/>
</dbReference>
<organism evidence="15">
    <name type="scientific">uncultured Leeuwenhoekiella sp</name>
    <dbReference type="NCBI Taxonomy" id="487010"/>
    <lineage>
        <taxon>Bacteria</taxon>
        <taxon>Pseudomonadati</taxon>
        <taxon>Bacteroidota</taxon>
        <taxon>Flavobacteriia</taxon>
        <taxon>Flavobacteriales</taxon>
        <taxon>Flavobacteriaceae</taxon>
        <taxon>Leeuwenhoekiella</taxon>
        <taxon>environmental samples</taxon>
    </lineage>
</organism>
<keyword evidence="2" id="KW-0479">Metal-binding</keyword>
<dbReference type="EC" id="5.6.2.4" evidence="10"/>
<dbReference type="GO" id="GO:0043138">
    <property type="term" value="F:3'-5' DNA helicase activity"/>
    <property type="evidence" value="ECO:0007669"/>
    <property type="project" value="UniProtKB-EC"/>
</dbReference>
<comment type="similarity">
    <text evidence="1">Belongs to the helicase family. RecQ subfamily.</text>
</comment>
<feature type="domain" description="Helicase C-terminal" evidence="14">
    <location>
        <begin position="218"/>
        <end position="361"/>
    </location>
</feature>
<dbReference type="GO" id="GO:0006281">
    <property type="term" value="P:DNA repair"/>
    <property type="evidence" value="ECO:0007669"/>
    <property type="project" value="TreeGrafter"/>
</dbReference>
<evidence type="ECO:0000256" key="1">
    <source>
        <dbReference type="ARBA" id="ARBA00005446"/>
    </source>
</evidence>
<comment type="catalytic activity">
    <reaction evidence="9">
        <text>Couples ATP hydrolysis with the unwinding of duplex DNA by translocating in the 3'-5' direction.</text>
        <dbReference type="EC" id="5.6.2.4"/>
    </reaction>
</comment>
<dbReference type="InterPro" id="IPR027417">
    <property type="entry name" value="P-loop_NTPase"/>
</dbReference>
<dbReference type="PROSITE" id="PS51194">
    <property type="entry name" value="HELICASE_CTER"/>
    <property type="match status" value="1"/>
</dbReference>
<dbReference type="PROSITE" id="PS51192">
    <property type="entry name" value="HELICASE_ATP_BIND_1"/>
    <property type="match status" value="1"/>
</dbReference>